<evidence type="ECO:0000259" key="4">
    <source>
        <dbReference type="Pfam" id="PF23071"/>
    </source>
</evidence>
<dbReference type="InterPro" id="IPR055473">
    <property type="entry name" value="DUF7045"/>
</dbReference>
<dbReference type="Pfam" id="PF23069">
    <property type="entry name" value="DUF7042"/>
    <property type="match status" value="1"/>
</dbReference>
<evidence type="ECO:0000313" key="7">
    <source>
        <dbReference type="Proteomes" id="UP000821866"/>
    </source>
</evidence>
<dbReference type="PANTHER" id="PTHR22255:SF4">
    <property type="entry name" value="CATION-INDEPENDENT MANNOSE-6-PHOSPHATE RECEPTOR"/>
    <property type="match status" value="1"/>
</dbReference>
<dbReference type="InterPro" id="IPR055471">
    <property type="entry name" value="DUF7043"/>
</dbReference>
<feature type="domain" description="DUF7045" evidence="5">
    <location>
        <begin position="560"/>
        <end position="661"/>
    </location>
</feature>
<evidence type="ECO:0000259" key="5">
    <source>
        <dbReference type="Pfam" id="PF23073"/>
    </source>
</evidence>
<feature type="domain" description="DUF7042" evidence="2">
    <location>
        <begin position="304"/>
        <end position="426"/>
    </location>
</feature>
<feature type="domain" description="DUF7043" evidence="3">
    <location>
        <begin position="444"/>
        <end position="549"/>
    </location>
</feature>
<feature type="compositionally biased region" description="Basic residues" evidence="1">
    <location>
        <begin position="39"/>
        <end position="48"/>
    </location>
</feature>
<reference evidence="6" key="2">
    <citation type="submission" date="2021-09" db="EMBL/GenBank/DDBJ databases">
        <authorList>
            <person name="Jia N."/>
            <person name="Wang J."/>
            <person name="Shi W."/>
            <person name="Du L."/>
            <person name="Sun Y."/>
            <person name="Zhan W."/>
            <person name="Jiang J."/>
            <person name="Wang Q."/>
            <person name="Zhang B."/>
            <person name="Ji P."/>
            <person name="Sakyi L.B."/>
            <person name="Cui X."/>
            <person name="Yuan T."/>
            <person name="Jiang B."/>
            <person name="Yang W."/>
            <person name="Lam T.T.-Y."/>
            <person name="Chang Q."/>
            <person name="Ding S."/>
            <person name="Wang X."/>
            <person name="Zhu J."/>
            <person name="Ruan X."/>
            <person name="Zhao L."/>
            <person name="Wei J."/>
            <person name="Que T."/>
            <person name="Du C."/>
            <person name="Cheng J."/>
            <person name="Dai P."/>
            <person name="Han X."/>
            <person name="Huang E."/>
            <person name="Gao Y."/>
            <person name="Liu J."/>
            <person name="Shao H."/>
            <person name="Ye R."/>
            <person name="Li L."/>
            <person name="Wei W."/>
            <person name="Wang X."/>
            <person name="Wang C."/>
            <person name="Huo Q."/>
            <person name="Li W."/>
            <person name="Guo W."/>
            <person name="Chen H."/>
            <person name="Chen S."/>
            <person name="Zhou L."/>
            <person name="Zhou L."/>
            <person name="Ni X."/>
            <person name="Tian J."/>
            <person name="Zhou Y."/>
            <person name="Sheng Y."/>
            <person name="Liu T."/>
            <person name="Pan Y."/>
            <person name="Xia L."/>
            <person name="Li J."/>
            <person name="Zhao F."/>
            <person name="Cao W."/>
        </authorList>
    </citation>
    <scope>NUCLEOTIDE SEQUENCE</scope>
    <source>
        <strain evidence="6">Rmic-2018</strain>
        <tissue evidence="6">Larvae</tissue>
    </source>
</reference>
<feature type="domain" description="DUF7044" evidence="4">
    <location>
        <begin position="160"/>
        <end position="261"/>
    </location>
</feature>
<gene>
    <name evidence="6" type="ORF">HPB51_013499</name>
</gene>
<dbReference type="EMBL" id="JABSTU010000003">
    <property type="protein sequence ID" value="KAH8035958.1"/>
    <property type="molecule type" value="Genomic_DNA"/>
</dbReference>
<dbReference type="Pfam" id="PF23070">
    <property type="entry name" value="DUF7043"/>
    <property type="match status" value="1"/>
</dbReference>
<keyword evidence="7" id="KW-1185">Reference proteome</keyword>
<dbReference type="Pfam" id="PF23073">
    <property type="entry name" value="DUF7045"/>
    <property type="match status" value="1"/>
</dbReference>
<proteinExistence type="predicted"/>
<dbReference type="Pfam" id="PF23071">
    <property type="entry name" value="DUF7044"/>
    <property type="match status" value="1"/>
</dbReference>
<evidence type="ECO:0000259" key="3">
    <source>
        <dbReference type="Pfam" id="PF23070"/>
    </source>
</evidence>
<evidence type="ECO:0000256" key="1">
    <source>
        <dbReference type="SAM" id="MobiDB-lite"/>
    </source>
</evidence>
<evidence type="ECO:0000259" key="2">
    <source>
        <dbReference type="Pfam" id="PF23069"/>
    </source>
</evidence>
<comment type="caution">
    <text evidence="6">The sequence shown here is derived from an EMBL/GenBank/DDBJ whole genome shotgun (WGS) entry which is preliminary data.</text>
</comment>
<dbReference type="AlphaFoldDB" id="A0A9J6ENL5"/>
<dbReference type="VEuPathDB" id="VectorBase:LOC119180585"/>
<dbReference type="InterPro" id="IPR055472">
    <property type="entry name" value="DUF7044"/>
</dbReference>
<feature type="region of interest" description="Disordered" evidence="1">
    <location>
        <begin position="757"/>
        <end position="799"/>
    </location>
</feature>
<protein>
    <submittedName>
        <fullName evidence="6">Uncharacterized protein</fullName>
    </submittedName>
</protein>
<dbReference type="InterPro" id="IPR055470">
    <property type="entry name" value="DUF7042"/>
</dbReference>
<sequence>MQARQTQRTVYATKCRNERSTLSLILLWPSHPVPLFSAGHKRCGRRRREVQSRSNATPKSAQKPAAPKIAASELKLPRRVALPLRPERRAQSYTQRDADPVVSYMASHAAQNRASDGVPEETLHTFLSSAPVCLSPACTSVCRLLAQYLRVCECYAGSAVCYFPVELHGTFLMQTQATQAYGGSVVSYSEITVEVDAIPPWGRCHRRRGHHVILKDSTGAEDCMRCFHLTLKTPNVIQIHAEGLARCYTNEEAARATCPDDRAVSERRFTEIILYRKHQEEQLKANGLLGEPPSPSLQGSSLHQMFCPINGRYRFQYSANGEEFRCAEPFSSELSNCPRGDGLTVRFRQCSFPDFDVSFLCLGDWESGRGGDRYLALMDLRKDPESRPRYRCGLYREEPGTGRVYVALSSDSTCATQLTSATSGYESLVLTPVPERSLPGEVESATCRFPEWSQGQWERVRVEAGTLVFRDTERFVTLTARCVTRQNSTPNDRLLVYGVTQCGEELYYCLWMRRRSLNVMEFQLGLNPSAHPSDALCSDDQFATTTWVTQGRSQSSLASCPITGDYTGVIPGTTGLCARVASDCNNPDIMFYSVSSCDNKTHVYEEREYRCLGSWEEDGVTYTYTQRRDIPGYQCFSGKIIRSGDEAYIKEAGESCLRGEDPLLYGMKIAKQASCNTVLPPRPPPVRAPSIPPRKIGGRPLVPPLHPNTHDPYWYRAETQHPSTKTWKAVTGRPRLNEIPGSSVGISGGSRIADSGIVDGNSRVPGRLSRGPVNLKSSGPLFAQSARCTPPHKLREMAY</sequence>
<evidence type="ECO:0000313" key="6">
    <source>
        <dbReference type="EMBL" id="KAH8035958.1"/>
    </source>
</evidence>
<name>A0A9J6ENL5_RHIMP</name>
<accession>A0A9J6ENL5</accession>
<dbReference type="Proteomes" id="UP000821866">
    <property type="component" value="Chromosome 11"/>
</dbReference>
<dbReference type="PANTHER" id="PTHR22255">
    <property type="entry name" value="LP06548P"/>
    <property type="match status" value="1"/>
</dbReference>
<reference evidence="6" key="1">
    <citation type="journal article" date="2020" name="Cell">
        <title>Large-Scale Comparative Analyses of Tick Genomes Elucidate Their Genetic Diversity and Vector Capacities.</title>
        <authorList>
            <consortium name="Tick Genome and Microbiome Consortium (TIGMIC)"/>
            <person name="Jia N."/>
            <person name="Wang J."/>
            <person name="Shi W."/>
            <person name="Du L."/>
            <person name="Sun Y."/>
            <person name="Zhan W."/>
            <person name="Jiang J.F."/>
            <person name="Wang Q."/>
            <person name="Zhang B."/>
            <person name="Ji P."/>
            <person name="Bell-Sakyi L."/>
            <person name="Cui X.M."/>
            <person name="Yuan T.T."/>
            <person name="Jiang B.G."/>
            <person name="Yang W.F."/>
            <person name="Lam T.T."/>
            <person name="Chang Q.C."/>
            <person name="Ding S.J."/>
            <person name="Wang X.J."/>
            <person name="Zhu J.G."/>
            <person name="Ruan X.D."/>
            <person name="Zhao L."/>
            <person name="Wei J.T."/>
            <person name="Ye R.Z."/>
            <person name="Que T.C."/>
            <person name="Du C.H."/>
            <person name="Zhou Y.H."/>
            <person name="Cheng J.X."/>
            <person name="Dai P.F."/>
            <person name="Guo W.B."/>
            <person name="Han X.H."/>
            <person name="Huang E.J."/>
            <person name="Li L.F."/>
            <person name="Wei W."/>
            <person name="Gao Y.C."/>
            <person name="Liu J.Z."/>
            <person name="Shao H.Z."/>
            <person name="Wang X."/>
            <person name="Wang C.C."/>
            <person name="Yang T.C."/>
            <person name="Huo Q.B."/>
            <person name="Li W."/>
            <person name="Chen H.Y."/>
            <person name="Chen S.E."/>
            <person name="Zhou L.G."/>
            <person name="Ni X.B."/>
            <person name="Tian J.H."/>
            <person name="Sheng Y."/>
            <person name="Liu T."/>
            <person name="Pan Y.S."/>
            <person name="Xia L.Y."/>
            <person name="Li J."/>
            <person name="Zhao F."/>
            <person name="Cao W.C."/>
        </authorList>
    </citation>
    <scope>NUCLEOTIDE SEQUENCE</scope>
    <source>
        <strain evidence="6">Rmic-2018</strain>
    </source>
</reference>
<organism evidence="6 7">
    <name type="scientific">Rhipicephalus microplus</name>
    <name type="common">Cattle tick</name>
    <name type="synonym">Boophilus microplus</name>
    <dbReference type="NCBI Taxonomy" id="6941"/>
    <lineage>
        <taxon>Eukaryota</taxon>
        <taxon>Metazoa</taxon>
        <taxon>Ecdysozoa</taxon>
        <taxon>Arthropoda</taxon>
        <taxon>Chelicerata</taxon>
        <taxon>Arachnida</taxon>
        <taxon>Acari</taxon>
        <taxon>Parasitiformes</taxon>
        <taxon>Ixodida</taxon>
        <taxon>Ixodoidea</taxon>
        <taxon>Ixodidae</taxon>
        <taxon>Rhipicephalinae</taxon>
        <taxon>Rhipicephalus</taxon>
        <taxon>Boophilus</taxon>
    </lineage>
</organism>
<feature type="region of interest" description="Disordered" evidence="1">
    <location>
        <begin position="39"/>
        <end position="68"/>
    </location>
</feature>